<dbReference type="PANTHER" id="PTHR47074:SF11">
    <property type="entry name" value="REVERSE TRANSCRIPTASE-LIKE PROTEIN"/>
    <property type="match status" value="1"/>
</dbReference>
<dbReference type="Proteomes" id="UP000634136">
    <property type="component" value="Unassembled WGS sequence"/>
</dbReference>
<dbReference type="Pfam" id="PF13456">
    <property type="entry name" value="RVT_3"/>
    <property type="match status" value="1"/>
</dbReference>
<dbReference type="GO" id="GO:0004523">
    <property type="term" value="F:RNA-DNA hybrid ribonuclease activity"/>
    <property type="evidence" value="ECO:0007669"/>
    <property type="project" value="InterPro"/>
</dbReference>
<evidence type="ECO:0008006" key="5">
    <source>
        <dbReference type="Google" id="ProtNLM"/>
    </source>
</evidence>
<dbReference type="PANTHER" id="PTHR47074">
    <property type="entry name" value="BNAC02G40300D PROTEIN"/>
    <property type="match status" value="1"/>
</dbReference>
<dbReference type="GO" id="GO:0003676">
    <property type="term" value="F:nucleic acid binding"/>
    <property type="evidence" value="ECO:0007669"/>
    <property type="project" value="InterPro"/>
</dbReference>
<dbReference type="InterPro" id="IPR002156">
    <property type="entry name" value="RNaseH_domain"/>
</dbReference>
<protein>
    <recommendedName>
        <fullName evidence="5">RNase H type-1 domain-containing protein</fullName>
    </recommendedName>
</protein>
<reference evidence="3" key="1">
    <citation type="submission" date="2020-09" db="EMBL/GenBank/DDBJ databases">
        <title>Genome-Enabled Discovery of Anthraquinone Biosynthesis in Senna tora.</title>
        <authorList>
            <person name="Kang S.-H."/>
            <person name="Pandey R.P."/>
            <person name="Lee C.-M."/>
            <person name="Sim J.-S."/>
            <person name="Jeong J.-T."/>
            <person name="Choi B.-S."/>
            <person name="Jung M."/>
            <person name="Ginzburg D."/>
            <person name="Zhao K."/>
            <person name="Won S.Y."/>
            <person name="Oh T.-J."/>
            <person name="Yu Y."/>
            <person name="Kim N.-H."/>
            <person name="Lee O.R."/>
            <person name="Lee T.-H."/>
            <person name="Bashyal P."/>
            <person name="Kim T.-S."/>
            <person name="Lee W.-H."/>
            <person name="Kawkins C."/>
            <person name="Kim C.-K."/>
            <person name="Kim J.S."/>
            <person name="Ahn B.O."/>
            <person name="Rhee S.Y."/>
            <person name="Sohng J.K."/>
        </authorList>
    </citation>
    <scope>NUCLEOTIDE SEQUENCE</scope>
    <source>
        <tissue evidence="3">Leaf</tissue>
    </source>
</reference>
<proteinExistence type="predicted"/>
<dbReference type="CDD" id="cd06222">
    <property type="entry name" value="RNase_H_like"/>
    <property type="match status" value="1"/>
</dbReference>
<dbReference type="InterPro" id="IPR026960">
    <property type="entry name" value="RVT-Znf"/>
</dbReference>
<dbReference type="OrthoDB" id="686025at2759"/>
<evidence type="ECO:0000313" key="4">
    <source>
        <dbReference type="Proteomes" id="UP000634136"/>
    </source>
</evidence>
<dbReference type="SUPFAM" id="SSF53098">
    <property type="entry name" value="Ribonuclease H-like"/>
    <property type="match status" value="1"/>
</dbReference>
<dbReference type="InterPro" id="IPR044730">
    <property type="entry name" value="RNase_H-like_dom_plant"/>
</dbReference>
<dbReference type="AlphaFoldDB" id="A0A834X0K4"/>
<organism evidence="3 4">
    <name type="scientific">Senna tora</name>
    <dbReference type="NCBI Taxonomy" id="362788"/>
    <lineage>
        <taxon>Eukaryota</taxon>
        <taxon>Viridiplantae</taxon>
        <taxon>Streptophyta</taxon>
        <taxon>Embryophyta</taxon>
        <taxon>Tracheophyta</taxon>
        <taxon>Spermatophyta</taxon>
        <taxon>Magnoliopsida</taxon>
        <taxon>eudicotyledons</taxon>
        <taxon>Gunneridae</taxon>
        <taxon>Pentapetalae</taxon>
        <taxon>rosids</taxon>
        <taxon>fabids</taxon>
        <taxon>Fabales</taxon>
        <taxon>Fabaceae</taxon>
        <taxon>Caesalpinioideae</taxon>
        <taxon>Cassia clade</taxon>
        <taxon>Senna</taxon>
    </lineage>
</organism>
<feature type="domain" description="RNase H type-1" evidence="1">
    <location>
        <begin position="315"/>
        <end position="426"/>
    </location>
</feature>
<dbReference type="InterPro" id="IPR052929">
    <property type="entry name" value="RNase_H-like_EbsB-rel"/>
</dbReference>
<evidence type="ECO:0000259" key="2">
    <source>
        <dbReference type="Pfam" id="PF13966"/>
    </source>
</evidence>
<dbReference type="InterPro" id="IPR036397">
    <property type="entry name" value="RNaseH_sf"/>
</dbReference>
<evidence type="ECO:0000259" key="1">
    <source>
        <dbReference type="Pfam" id="PF13456"/>
    </source>
</evidence>
<keyword evidence="4" id="KW-1185">Reference proteome</keyword>
<accession>A0A834X0K4</accession>
<dbReference type="Pfam" id="PF13966">
    <property type="entry name" value="zf-RVT"/>
    <property type="match status" value="1"/>
</dbReference>
<evidence type="ECO:0000313" key="3">
    <source>
        <dbReference type="EMBL" id="KAF7836062.1"/>
    </source>
</evidence>
<dbReference type="EMBL" id="JAAIUW010000004">
    <property type="protein sequence ID" value="KAF7836062.1"/>
    <property type="molecule type" value="Genomic_DNA"/>
</dbReference>
<gene>
    <name evidence="3" type="ORF">G2W53_010921</name>
</gene>
<sequence>MTWRGLMSGKRLIEKELIRCIGNGRSTLIWGDAWIPGSYPFSIDRPTNVIAGDMWVSDLIDETGRWREDMIELLMPDEVGRRVRSIRVMDCGRNDRWNWLGDPKGEFTVKQCYKFYMMAKWQSITLFPNMLGEVSCDFWKRLWKVPILPKHKMFCWRACVGILPTSVALNERGVMVDESCVFCARDDEDSFHVLIDCPLLQQVWERSRFNYDSRKWHNSVLEWLVVEGINWSQEQLGMCMIAMYVIWEARNSVKFSNTSWCMDRLWCKVSSTWNEIIESQDWRSWEDKCGSALRWTKPENAAVKMNTDAGLLPNGGGVIGGVLRDHDGICIGAFTEEFPFTSNPTILEAEALRRGMEKVLEWGYEVAIFESDAQIVIDQIVQMDAQVSPLRATCQDILSIKNSFGRISFSWVPRRCNRVAHYLVSYAKDHVRDNLRKYNGVDEGEEHSAVGGMDCLGRKQMK</sequence>
<dbReference type="Gene3D" id="3.30.420.10">
    <property type="entry name" value="Ribonuclease H-like superfamily/Ribonuclease H"/>
    <property type="match status" value="1"/>
</dbReference>
<dbReference type="InterPro" id="IPR012337">
    <property type="entry name" value="RNaseH-like_sf"/>
</dbReference>
<name>A0A834X0K4_9FABA</name>
<comment type="caution">
    <text evidence="3">The sequence shown here is derived from an EMBL/GenBank/DDBJ whole genome shotgun (WGS) entry which is preliminary data.</text>
</comment>
<feature type="domain" description="Reverse transcriptase zinc-binding" evidence="2">
    <location>
        <begin position="107"/>
        <end position="204"/>
    </location>
</feature>